<dbReference type="PANTHER" id="PTHR47506">
    <property type="entry name" value="TRANSCRIPTIONAL REGULATORY PROTEIN"/>
    <property type="match status" value="1"/>
</dbReference>
<accession>A0A5C5S390</accession>
<dbReference type="Pfam" id="PF00440">
    <property type="entry name" value="TetR_N"/>
    <property type="match status" value="1"/>
</dbReference>
<evidence type="ECO:0000256" key="4">
    <source>
        <dbReference type="PROSITE-ProRule" id="PRU00335"/>
    </source>
</evidence>
<organism evidence="6 7">
    <name type="scientific">Tsukamurella conjunctivitidis</name>
    <dbReference type="NCBI Taxonomy" id="2592068"/>
    <lineage>
        <taxon>Bacteria</taxon>
        <taxon>Bacillati</taxon>
        <taxon>Actinomycetota</taxon>
        <taxon>Actinomycetes</taxon>
        <taxon>Mycobacteriales</taxon>
        <taxon>Tsukamurellaceae</taxon>
        <taxon>Tsukamurella</taxon>
    </lineage>
</organism>
<dbReference type="PANTHER" id="PTHR47506:SF3">
    <property type="entry name" value="HTH-TYPE TRANSCRIPTIONAL REGULATOR LMRA"/>
    <property type="match status" value="1"/>
</dbReference>
<feature type="domain" description="HTH tetR-type" evidence="5">
    <location>
        <begin position="1"/>
        <end position="61"/>
    </location>
</feature>
<dbReference type="OrthoDB" id="4567939at2"/>
<dbReference type="SUPFAM" id="SSF46689">
    <property type="entry name" value="Homeodomain-like"/>
    <property type="match status" value="1"/>
</dbReference>
<dbReference type="EMBL" id="VIGX01000005">
    <property type="protein sequence ID" value="TWS28935.1"/>
    <property type="molecule type" value="Genomic_DNA"/>
</dbReference>
<gene>
    <name evidence="6" type="ORF">FK530_10880</name>
</gene>
<keyword evidence="1" id="KW-0805">Transcription regulation</keyword>
<reference evidence="6 7" key="1">
    <citation type="submission" date="2019-06" db="EMBL/GenBank/DDBJ databases">
        <title>Tsukamurella conjunctivitidis sp. nov., Tsukamurella assacharolytica sp. nov. and Tsukamurella sputae sp. nov. isolated from patients with conjunctivitis, bacteraemia (lymphoma) and respiratory infection (sputum) in Hong Kong.</title>
        <authorList>
            <person name="Teng J.L.L."/>
            <person name="Lee H.H."/>
            <person name="Fong J.Y.H."/>
            <person name="Fok K.M.N."/>
            <person name="Lau S.K.P."/>
            <person name="Woo P.C.Y."/>
        </authorList>
    </citation>
    <scope>NUCLEOTIDE SEQUENCE [LARGE SCALE GENOMIC DNA]</scope>
    <source>
        <strain evidence="6 7">HKU72</strain>
    </source>
</reference>
<dbReference type="InterPro" id="IPR001647">
    <property type="entry name" value="HTH_TetR"/>
</dbReference>
<dbReference type="InterPro" id="IPR036271">
    <property type="entry name" value="Tet_transcr_reg_TetR-rel_C_sf"/>
</dbReference>
<protein>
    <submittedName>
        <fullName evidence="6">TetR/AcrR family transcriptional regulator</fullName>
    </submittedName>
</protein>
<keyword evidence="7" id="KW-1185">Reference proteome</keyword>
<dbReference type="Pfam" id="PF21993">
    <property type="entry name" value="TetR_C_13_2"/>
    <property type="match status" value="1"/>
</dbReference>
<comment type="caution">
    <text evidence="6">The sequence shown here is derived from an EMBL/GenBank/DDBJ whole genome shotgun (WGS) entry which is preliminary data.</text>
</comment>
<proteinExistence type="predicted"/>
<dbReference type="Proteomes" id="UP000319375">
    <property type="component" value="Unassembled WGS sequence"/>
</dbReference>
<dbReference type="AlphaFoldDB" id="A0A5C5S390"/>
<evidence type="ECO:0000259" key="5">
    <source>
        <dbReference type="PROSITE" id="PS50977"/>
    </source>
</evidence>
<dbReference type="GO" id="GO:0003677">
    <property type="term" value="F:DNA binding"/>
    <property type="evidence" value="ECO:0007669"/>
    <property type="project" value="UniProtKB-UniRule"/>
</dbReference>
<feature type="DNA-binding region" description="H-T-H motif" evidence="4">
    <location>
        <begin position="24"/>
        <end position="43"/>
    </location>
</feature>
<evidence type="ECO:0000313" key="6">
    <source>
        <dbReference type="EMBL" id="TWS28935.1"/>
    </source>
</evidence>
<dbReference type="InterPro" id="IPR054156">
    <property type="entry name" value="YxaF_TetR_C"/>
</dbReference>
<name>A0A5C5S390_9ACTN</name>
<evidence type="ECO:0000256" key="1">
    <source>
        <dbReference type="ARBA" id="ARBA00023015"/>
    </source>
</evidence>
<sequence length="208" mass="20931">MPTRERLVVAMGELLRRQGYGATTVKQLTEVAGATMGSLYHHFPGGKPEVAAAALRSSGAAYLALIPTLLDGAPDLDDAIPGAFALAAEHIAEAGWITMCPVGTVAGEVADSEPEVAAAAAEVFADWIAGGTAYFAARGLADDAARELTLAVLSSLEGAFVLARSLRSPDPLLAAGSALREHVRRVVAASAARAGSGADAAPGGPGTT</sequence>
<evidence type="ECO:0000313" key="7">
    <source>
        <dbReference type="Proteomes" id="UP000319375"/>
    </source>
</evidence>
<dbReference type="InterPro" id="IPR009057">
    <property type="entry name" value="Homeodomain-like_sf"/>
</dbReference>
<evidence type="ECO:0000256" key="2">
    <source>
        <dbReference type="ARBA" id="ARBA00023125"/>
    </source>
</evidence>
<dbReference type="SUPFAM" id="SSF48498">
    <property type="entry name" value="Tetracyclin repressor-like, C-terminal domain"/>
    <property type="match status" value="1"/>
</dbReference>
<evidence type="ECO:0000256" key="3">
    <source>
        <dbReference type="ARBA" id="ARBA00023163"/>
    </source>
</evidence>
<dbReference type="Gene3D" id="1.10.357.10">
    <property type="entry name" value="Tetracycline Repressor, domain 2"/>
    <property type="match status" value="1"/>
</dbReference>
<keyword evidence="3" id="KW-0804">Transcription</keyword>
<keyword evidence="2 4" id="KW-0238">DNA-binding</keyword>
<dbReference type="PROSITE" id="PS50977">
    <property type="entry name" value="HTH_TETR_2"/>
    <property type="match status" value="1"/>
</dbReference>